<evidence type="ECO:0000259" key="2">
    <source>
        <dbReference type="PROSITE" id="PS50181"/>
    </source>
</evidence>
<evidence type="ECO:0000256" key="1">
    <source>
        <dbReference type="ARBA" id="ARBA00022737"/>
    </source>
</evidence>
<dbReference type="SUPFAM" id="SSF81383">
    <property type="entry name" value="F-box domain"/>
    <property type="match status" value="1"/>
</dbReference>
<dbReference type="PROSITE" id="PS51450">
    <property type="entry name" value="LRR"/>
    <property type="match status" value="1"/>
</dbReference>
<dbReference type="SMART" id="SM00368">
    <property type="entry name" value="LRR_RI"/>
    <property type="match status" value="7"/>
</dbReference>
<dbReference type="Pfam" id="PF00646">
    <property type="entry name" value="F-box"/>
    <property type="match status" value="1"/>
</dbReference>
<feature type="non-terminal residue" evidence="3">
    <location>
        <position position="692"/>
    </location>
</feature>
<dbReference type="Pfam" id="PF13516">
    <property type="entry name" value="LRR_6"/>
    <property type="match status" value="5"/>
</dbReference>
<dbReference type="PROSITE" id="PS50181">
    <property type="entry name" value="FBOX"/>
    <property type="match status" value="1"/>
</dbReference>
<reference evidence="3" key="1">
    <citation type="submission" date="2021-02" db="EMBL/GenBank/DDBJ databases">
        <authorList>
            <person name="Nowell W R."/>
        </authorList>
    </citation>
    <scope>NUCLEOTIDE SEQUENCE</scope>
</reference>
<dbReference type="PANTHER" id="PTHR24111">
    <property type="entry name" value="LEUCINE-RICH REPEAT-CONTAINING PROTEIN 34"/>
    <property type="match status" value="1"/>
</dbReference>
<dbReference type="InterPro" id="IPR032675">
    <property type="entry name" value="LRR_dom_sf"/>
</dbReference>
<dbReference type="InterPro" id="IPR052201">
    <property type="entry name" value="LRR-containing_regulator"/>
</dbReference>
<comment type="caution">
    <text evidence="3">The sequence shown here is derived from an EMBL/GenBank/DDBJ whole genome shotgun (WGS) entry which is preliminary data.</text>
</comment>
<evidence type="ECO:0000313" key="3">
    <source>
        <dbReference type="EMBL" id="CAF1651612.1"/>
    </source>
</evidence>
<dbReference type="SMART" id="SM00256">
    <property type="entry name" value="FBOX"/>
    <property type="match status" value="1"/>
</dbReference>
<proteinExistence type="predicted"/>
<organism evidence="3 4">
    <name type="scientific">Adineta ricciae</name>
    <name type="common">Rotifer</name>
    <dbReference type="NCBI Taxonomy" id="249248"/>
    <lineage>
        <taxon>Eukaryota</taxon>
        <taxon>Metazoa</taxon>
        <taxon>Spiralia</taxon>
        <taxon>Gnathifera</taxon>
        <taxon>Rotifera</taxon>
        <taxon>Eurotatoria</taxon>
        <taxon>Bdelloidea</taxon>
        <taxon>Adinetida</taxon>
        <taxon>Adinetidae</taxon>
        <taxon>Adineta</taxon>
    </lineage>
</organism>
<dbReference type="SUPFAM" id="SSF52047">
    <property type="entry name" value="RNI-like"/>
    <property type="match status" value="1"/>
</dbReference>
<accession>A0A816EWW1</accession>
<dbReference type="CDD" id="cd09917">
    <property type="entry name" value="F-box_SF"/>
    <property type="match status" value="1"/>
</dbReference>
<feature type="domain" description="F-box" evidence="2">
    <location>
        <begin position="3"/>
        <end position="50"/>
    </location>
</feature>
<dbReference type="InterPro" id="IPR001611">
    <property type="entry name" value="Leu-rich_rpt"/>
</dbReference>
<keyword evidence="4" id="KW-1185">Reference proteome</keyword>
<dbReference type="Gene3D" id="1.20.1280.50">
    <property type="match status" value="1"/>
</dbReference>
<dbReference type="PANTHER" id="PTHR24111:SF0">
    <property type="entry name" value="LEUCINE-RICH REPEAT-CONTAINING PROTEIN"/>
    <property type="match status" value="1"/>
</dbReference>
<dbReference type="Gene3D" id="3.80.10.10">
    <property type="entry name" value="Ribonuclease Inhibitor"/>
    <property type="match status" value="3"/>
</dbReference>
<keyword evidence="1" id="KW-0677">Repeat</keyword>
<dbReference type="EMBL" id="CAJNOR010010163">
    <property type="protein sequence ID" value="CAF1651612.1"/>
    <property type="molecule type" value="Genomic_DNA"/>
</dbReference>
<dbReference type="InterPro" id="IPR001810">
    <property type="entry name" value="F-box_dom"/>
</dbReference>
<name>A0A816EWW1_ADIRI</name>
<dbReference type="AlphaFoldDB" id="A0A816EWW1"/>
<evidence type="ECO:0000313" key="4">
    <source>
        <dbReference type="Proteomes" id="UP000663828"/>
    </source>
</evidence>
<feature type="non-terminal residue" evidence="3">
    <location>
        <position position="1"/>
    </location>
</feature>
<sequence length="692" mass="80312">MNNSSLLNIPKEIFHLIFDHLDTNTIFCSVSCVCKQFHAVVNSYNRFKLKYSIRNRKFNLKSVIDRISPLKIVSLTLIVNNNNENHITNCLSSFNIHQLNNLHSLTLTNFTGGQIETFLFYINVIRISHFQTFLQRLSNVKYKKLCVENHFCLHEIFPWPIQSTLQRLRIQDCDLNAYQTILRNSLNLKELEIDTCVSQYRDPFLFSSVSQLIKKPKTSIDETNGEVYPQLISLIINKCCLPCKELQKLLSLTRCLLRLRLISIETTVSSVFDGSNWEQWISNNLSLLNKFEFSFTYIDKRCDDTLNSHAFIFSFQTRFWLEEKHCFVTCDFIPNEHAVLLYTTPVIQNKLMKSKSVRFRVSSTDSSCRLILHPESRIIQKYNEENQLTVNLCSNLIGNNLLRPIIVELENYSMLHTLNLSKNQIGDVGVLYLAEVLQNRLRLVNLNLSKNRITDIGIQYLCDSLKLNTTITSLDLSYNLIEKSGAQQLYDLYKDHQIRVKVFLHSNKSTFCDTVQMAIAIRNNNENLFISDLHRNIYGDEDMKLLAEVLQHNEKIKRLNFSTNKIGDVGIKYLCECLRTNRTIVELDISNNSFGNVGMKYLSDVLRINQTLTKLIINHIYDETNQINDIGVQYLIDALQDNTGLRFLQFHSNQSGYGAIVEVIIQLRNDKSFINLNLSKRRINDETIEFLA</sequence>
<protein>
    <recommendedName>
        <fullName evidence="2">F-box domain-containing protein</fullName>
    </recommendedName>
</protein>
<gene>
    <name evidence="3" type="ORF">XAT740_LOCUS55084</name>
</gene>
<dbReference type="InterPro" id="IPR036047">
    <property type="entry name" value="F-box-like_dom_sf"/>
</dbReference>
<dbReference type="Proteomes" id="UP000663828">
    <property type="component" value="Unassembled WGS sequence"/>
</dbReference>